<dbReference type="PANTHER" id="PTHR34069">
    <property type="entry name" value="3-OXOACYL-[ACYL-CARRIER-PROTEIN] SYNTHASE 3"/>
    <property type="match status" value="1"/>
</dbReference>
<comment type="caution">
    <text evidence="5">The sequence shown here is derived from an EMBL/GenBank/DDBJ whole genome shotgun (WGS) entry which is preliminary data.</text>
</comment>
<dbReference type="NCBIfam" id="NF006720">
    <property type="entry name" value="PRK09258.1"/>
    <property type="match status" value="1"/>
</dbReference>
<name>A0ABP9KVI3_9GAMM</name>
<evidence type="ECO:0000313" key="6">
    <source>
        <dbReference type="Proteomes" id="UP001501083"/>
    </source>
</evidence>
<organism evidence="5 6">
    <name type="scientific">Lysobacter panacisoli</name>
    <dbReference type="NCBI Taxonomy" id="1255263"/>
    <lineage>
        <taxon>Bacteria</taxon>
        <taxon>Pseudomonadati</taxon>
        <taxon>Pseudomonadota</taxon>
        <taxon>Gammaproteobacteria</taxon>
        <taxon>Lysobacterales</taxon>
        <taxon>Lysobacteraceae</taxon>
        <taxon>Lysobacter</taxon>
    </lineage>
</organism>
<feature type="domain" description="Beta-ketoacyl-[acyl-carrier-protein] synthase III N-terminal" evidence="4">
    <location>
        <begin position="117"/>
        <end position="196"/>
    </location>
</feature>
<dbReference type="PANTHER" id="PTHR34069:SF3">
    <property type="entry name" value="ACYL-COA:ACYL-COA ALKYLTRANSFERASE"/>
    <property type="match status" value="1"/>
</dbReference>
<dbReference type="SUPFAM" id="SSF53901">
    <property type="entry name" value="Thiolase-like"/>
    <property type="match status" value="1"/>
</dbReference>
<evidence type="ECO:0000259" key="3">
    <source>
        <dbReference type="Pfam" id="PF08541"/>
    </source>
</evidence>
<gene>
    <name evidence="5" type="ORF">GCM10025759_00430</name>
</gene>
<dbReference type="EMBL" id="BAABKY010000001">
    <property type="protein sequence ID" value="GAA5066740.1"/>
    <property type="molecule type" value="Genomic_DNA"/>
</dbReference>
<sequence>MLFQHVAIAGLAHIDAPRRLTSDEIHARLKPTLDRLGIKYNVLEEVAGVRERRLWDGEVKASDAATLAGVKALADAGIDADRVGLLVNTSVSRDYLEPSTASIVSGNLRLPDTCQNFDVANACLAFLNGMDIASRMIERGEIDYALVVNGETADLAYEKTLDRLSRDDVTEEQFRDEMATLTLGSGAAAMVLARSELAPGAPRYRGSVTRSATEWNQLCRGDLVHDRMIADGRMLLVEGIKLGQKTFTAARAALGWVVEELDEFVIHQVSKAHTKAFLKAFRIDPKKVLTIFGEHGNIGPASVPIVLSKLREGGRLKKGTRIALLGIGSGLNCSMAEVVW</sequence>
<evidence type="ECO:0000256" key="2">
    <source>
        <dbReference type="ARBA" id="ARBA00023315"/>
    </source>
</evidence>
<keyword evidence="6" id="KW-1185">Reference proteome</keyword>
<dbReference type="Pfam" id="PF08541">
    <property type="entry name" value="ACP_syn_III_C"/>
    <property type="match status" value="1"/>
</dbReference>
<reference evidence="6" key="1">
    <citation type="journal article" date="2019" name="Int. J. Syst. Evol. Microbiol.">
        <title>The Global Catalogue of Microorganisms (GCM) 10K type strain sequencing project: providing services to taxonomists for standard genome sequencing and annotation.</title>
        <authorList>
            <consortium name="The Broad Institute Genomics Platform"/>
            <consortium name="The Broad Institute Genome Sequencing Center for Infectious Disease"/>
            <person name="Wu L."/>
            <person name="Ma J."/>
        </authorList>
    </citation>
    <scope>NUCLEOTIDE SEQUENCE [LARGE SCALE GENOMIC DNA]</scope>
    <source>
        <strain evidence="6">JCM 19212</strain>
    </source>
</reference>
<dbReference type="Pfam" id="PF08545">
    <property type="entry name" value="ACP_syn_III"/>
    <property type="match status" value="1"/>
</dbReference>
<keyword evidence="2" id="KW-0012">Acyltransferase</keyword>
<evidence type="ECO:0000256" key="1">
    <source>
        <dbReference type="ARBA" id="ARBA00022679"/>
    </source>
</evidence>
<dbReference type="CDD" id="cd00830">
    <property type="entry name" value="KAS_III"/>
    <property type="match status" value="1"/>
</dbReference>
<dbReference type="InterPro" id="IPR013751">
    <property type="entry name" value="ACP_syn_III_N"/>
</dbReference>
<evidence type="ECO:0000259" key="4">
    <source>
        <dbReference type="Pfam" id="PF08545"/>
    </source>
</evidence>
<dbReference type="RefSeq" id="WP_158983611.1">
    <property type="nucleotide sequence ID" value="NZ_BAABKY010000001.1"/>
</dbReference>
<dbReference type="Gene3D" id="3.40.47.10">
    <property type="match status" value="2"/>
</dbReference>
<keyword evidence="1" id="KW-0808">Transferase</keyword>
<dbReference type="InterPro" id="IPR013747">
    <property type="entry name" value="ACP_syn_III_C"/>
</dbReference>
<accession>A0ABP9KVI3</accession>
<dbReference type="Proteomes" id="UP001501083">
    <property type="component" value="Unassembled WGS sequence"/>
</dbReference>
<protein>
    <submittedName>
        <fullName evidence="5">3-oxoacyl-ACP synthase III</fullName>
    </submittedName>
</protein>
<dbReference type="InterPro" id="IPR016039">
    <property type="entry name" value="Thiolase-like"/>
</dbReference>
<proteinExistence type="predicted"/>
<evidence type="ECO:0000313" key="5">
    <source>
        <dbReference type="EMBL" id="GAA5066740.1"/>
    </source>
</evidence>
<feature type="domain" description="Beta-ketoacyl-[acyl-carrier-protein] synthase III C-terminal" evidence="3">
    <location>
        <begin position="254"/>
        <end position="336"/>
    </location>
</feature>